<dbReference type="Proteomes" id="UP000003953">
    <property type="component" value="Unassembled WGS sequence"/>
</dbReference>
<dbReference type="HOGENOM" id="CLU_3356603_0_0_7"/>
<sequence length="36" mass="4227">MNFKILPQKILFFNKIQKILSNILVYSSLNILIGVY</sequence>
<dbReference type="EMBL" id="DS990446">
    <property type="protein sequence ID" value="EEQ64377.1"/>
    <property type="molecule type" value="Genomic_DNA"/>
</dbReference>
<proteinExistence type="predicted"/>
<evidence type="ECO:0000313" key="1">
    <source>
        <dbReference type="EMBL" id="EEQ64377.1"/>
    </source>
</evidence>
<reference evidence="2" key="1">
    <citation type="journal article" date="2014" name="Genome Announc.">
        <title>Draft genome sequences of six enterohepatic helicobacter species isolated from humans and one from rhesus macaques.</title>
        <authorList>
            <person name="Shen Z."/>
            <person name="Sheh A."/>
            <person name="Young S.K."/>
            <person name="Abouelliel A."/>
            <person name="Ward D.V."/>
            <person name="Earl A.M."/>
            <person name="Fox J.G."/>
        </authorList>
    </citation>
    <scope>NUCLEOTIDE SEQUENCE [LARGE SCALE GENOMIC DNA]</scope>
    <source>
        <strain evidence="2">MIT 98-5489</strain>
    </source>
</reference>
<protein>
    <submittedName>
        <fullName evidence="1">Uncharacterized protein</fullName>
    </submittedName>
</protein>
<accession>C5F283</accession>
<dbReference type="AlphaFoldDB" id="C5F283"/>
<keyword evidence="2" id="KW-1185">Reference proteome</keyword>
<gene>
    <name evidence="1" type="ORF">HPMG_01834</name>
</gene>
<name>C5F283_9HELI</name>
<evidence type="ECO:0000313" key="2">
    <source>
        <dbReference type="Proteomes" id="UP000003953"/>
    </source>
</evidence>
<organism evidence="1 2">
    <name type="scientific">Helicobacter pullorum MIT 98-5489</name>
    <dbReference type="NCBI Taxonomy" id="537972"/>
    <lineage>
        <taxon>Bacteria</taxon>
        <taxon>Pseudomonadati</taxon>
        <taxon>Campylobacterota</taxon>
        <taxon>Epsilonproteobacteria</taxon>
        <taxon>Campylobacterales</taxon>
        <taxon>Helicobacteraceae</taxon>
        <taxon>Helicobacter</taxon>
    </lineage>
</organism>